<evidence type="ECO:0000313" key="3">
    <source>
        <dbReference type="Proteomes" id="UP000636709"/>
    </source>
</evidence>
<name>A0A835B288_9POAL</name>
<protein>
    <submittedName>
        <fullName evidence="2">Uncharacterized protein</fullName>
    </submittedName>
</protein>
<feature type="compositionally biased region" description="Low complexity" evidence="1">
    <location>
        <begin position="335"/>
        <end position="345"/>
    </location>
</feature>
<gene>
    <name evidence="2" type="ORF">HU200_044145</name>
</gene>
<feature type="compositionally biased region" description="Basic residues" evidence="1">
    <location>
        <begin position="273"/>
        <end position="282"/>
    </location>
</feature>
<dbReference type="OrthoDB" id="671800at2759"/>
<dbReference type="AlphaFoldDB" id="A0A835B288"/>
<feature type="compositionally biased region" description="Pro residues" evidence="1">
    <location>
        <begin position="367"/>
        <end position="380"/>
    </location>
</feature>
<feature type="compositionally biased region" description="Low complexity" evidence="1">
    <location>
        <begin position="357"/>
        <end position="366"/>
    </location>
</feature>
<feature type="region of interest" description="Disordered" evidence="1">
    <location>
        <begin position="262"/>
        <end position="345"/>
    </location>
</feature>
<proteinExistence type="predicted"/>
<feature type="compositionally biased region" description="Basic residues" evidence="1">
    <location>
        <begin position="301"/>
        <end position="314"/>
    </location>
</feature>
<evidence type="ECO:0000256" key="1">
    <source>
        <dbReference type="SAM" id="MobiDB-lite"/>
    </source>
</evidence>
<evidence type="ECO:0000313" key="2">
    <source>
        <dbReference type="EMBL" id="KAF8684862.1"/>
    </source>
</evidence>
<organism evidence="2 3">
    <name type="scientific">Digitaria exilis</name>
    <dbReference type="NCBI Taxonomy" id="1010633"/>
    <lineage>
        <taxon>Eukaryota</taxon>
        <taxon>Viridiplantae</taxon>
        <taxon>Streptophyta</taxon>
        <taxon>Embryophyta</taxon>
        <taxon>Tracheophyta</taxon>
        <taxon>Spermatophyta</taxon>
        <taxon>Magnoliopsida</taxon>
        <taxon>Liliopsida</taxon>
        <taxon>Poales</taxon>
        <taxon>Poaceae</taxon>
        <taxon>PACMAD clade</taxon>
        <taxon>Panicoideae</taxon>
        <taxon>Panicodae</taxon>
        <taxon>Paniceae</taxon>
        <taxon>Anthephorinae</taxon>
        <taxon>Digitaria</taxon>
    </lineage>
</organism>
<sequence length="494" mass="54408">MLSGKDRFRRGRERYKIEEYAASDPIGLEARRRRTQTKGRGVPAAAGIYVLPTPSDGLRPMWHGLLPVAQDPPDSASHTIRDGRHLSHEIAGVGEIEDSEKREVTKLGRENSIERQMLQLHGSDTIPVLAAGDTDPVAEGHGGGPVARKDTERVRELDFDGQQRGEVSINAELQLQLQLPTALVGRLKCILVHSPAHRTAHIILERLPEDRRPRERLTANRPLCREPDLAAHGKAASRRIWLTANHLVTIYLTSPFTLHYTSHTSHTPSPVVSRRRLPRRLPPRQPRVACRHASRLPLRQRACHRASRRARPPARRPAAPGRHRACLPRRPAAPDRPAAPASRAGCAWPATAANRASGASASRARPVAPPPTSVPPPTLPRLPRRSCASPDIRASPDDAGHLCSREEAVRQRVMDYDAEAGVGDMLNDFGEAHFNGEPMEEEPEATAKAYYNMLSAAQQPLHGHTKVSQLDGIARLMSLNKTVVMVKRSRASSP</sequence>
<dbReference type="EMBL" id="JACEFO010002093">
    <property type="protein sequence ID" value="KAF8684862.1"/>
    <property type="molecule type" value="Genomic_DNA"/>
</dbReference>
<dbReference type="Proteomes" id="UP000636709">
    <property type="component" value="Unassembled WGS sequence"/>
</dbReference>
<accession>A0A835B288</accession>
<comment type="caution">
    <text evidence="2">The sequence shown here is derived from an EMBL/GenBank/DDBJ whole genome shotgun (WGS) entry which is preliminary data.</text>
</comment>
<feature type="region of interest" description="Disordered" evidence="1">
    <location>
        <begin position="357"/>
        <end position="399"/>
    </location>
</feature>
<reference evidence="2" key="1">
    <citation type="submission" date="2020-07" db="EMBL/GenBank/DDBJ databases">
        <title>Genome sequence and genetic diversity analysis of an under-domesticated orphan crop, white fonio (Digitaria exilis).</title>
        <authorList>
            <person name="Bennetzen J.L."/>
            <person name="Chen S."/>
            <person name="Ma X."/>
            <person name="Wang X."/>
            <person name="Yssel A.E.J."/>
            <person name="Chaluvadi S.R."/>
            <person name="Johnson M."/>
            <person name="Gangashetty P."/>
            <person name="Hamidou F."/>
            <person name="Sanogo M.D."/>
            <person name="Zwaenepoel A."/>
            <person name="Wallace J."/>
            <person name="Van De Peer Y."/>
            <person name="Van Deynze A."/>
        </authorList>
    </citation>
    <scope>NUCLEOTIDE SEQUENCE</scope>
    <source>
        <tissue evidence="2">Leaves</tissue>
    </source>
</reference>
<keyword evidence="3" id="KW-1185">Reference proteome</keyword>